<evidence type="ECO:0000256" key="1">
    <source>
        <dbReference type="ARBA" id="ARBA00004123"/>
    </source>
</evidence>
<proteinExistence type="predicted"/>
<dbReference type="PANTHER" id="PTHR37534">
    <property type="entry name" value="TRANSCRIPTIONAL ACTIVATOR PROTEIN UGA3"/>
    <property type="match status" value="1"/>
</dbReference>
<keyword evidence="2" id="KW-0539">Nucleus</keyword>
<accession>A0A9P8W984</accession>
<gene>
    <name evidence="3" type="ORF">B0T10DRAFT_528363</name>
</gene>
<name>A0A9P8W984_9HYPO</name>
<dbReference type="InterPro" id="IPR021858">
    <property type="entry name" value="Fun_TF"/>
</dbReference>
<evidence type="ECO:0000313" key="4">
    <source>
        <dbReference type="Proteomes" id="UP000777438"/>
    </source>
</evidence>
<comment type="caution">
    <text evidence="3">The sequence shown here is derived from an EMBL/GenBank/DDBJ whole genome shotgun (WGS) entry which is preliminary data.</text>
</comment>
<dbReference type="OrthoDB" id="3509362at2759"/>
<evidence type="ECO:0000256" key="2">
    <source>
        <dbReference type="ARBA" id="ARBA00023242"/>
    </source>
</evidence>
<evidence type="ECO:0000313" key="3">
    <source>
        <dbReference type="EMBL" id="KAH6892629.1"/>
    </source>
</evidence>
<sequence>MPCGTTTHLTVSQEFNSFLTAFLPMAMESAALLDVLLALAIGHMSLTDASHKVAALETRSTAISNLAAAIRVPSDQVAYHETNAAACLAFVIYEASVSDYRDWYTHFKGTQNLIMSTSARAGGKVFNGPEASKTTTEGQWILRNFAYHDIIGSVTLRKKPLINEDYLDGITDVVDSCLGVATDLLRIETALQDRATDEKLRVRRQNIRDGYKQLEQDLLHWHCHADADSRLAALAYAYRNAALIVLYRLLAERHREQDNIDTVRTRLRLMAKKGQYLWDLRKTPHGANADWTQILDASGEELFAYPNALRL</sequence>
<dbReference type="AlphaFoldDB" id="A0A9P8W984"/>
<comment type="subcellular location">
    <subcellularLocation>
        <location evidence="1">Nucleus</location>
    </subcellularLocation>
</comment>
<organism evidence="3 4">
    <name type="scientific">Thelonectria olida</name>
    <dbReference type="NCBI Taxonomy" id="1576542"/>
    <lineage>
        <taxon>Eukaryota</taxon>
        <taxon>Fungi</taxon>
        <taxon>Dikarya</taxon>
        <taxon>Ascomycota</taxon>
        <taxon>Pezizomycotina</taxon>
        <taxon>Sordariomycetes</taxon>
        <taxon>Hypocreomycetidae</taxon>
        <taxon>Hypocreales</taxon>
        <taxon>Nectriaceae</taxon>
        <taxon>Thelonectria</taxon>
    </lineage>
</organism>
<reference evidence="3 4" key="1">
    <citation type="journal article" date="2021" name="Nat. Commun.">
        <title>Genetic determinants of endophytism in the Arabidopsis root mycobiome.</title>
        <authorList>
            <person name="Mesny F."/>
            <person name="Miyauchi S."/>
            <person name="Thiergart T."/>
            <person name="Pickel B."/>
            <person name="Atanasova L."/>
            <person name="Karlsson M."/>
            <person name="Huettel B."/>
            <person name="Barry K.W."/>
            <person name="Haridas S."/>
            <person name="Chen C."/>
            <person name="Bauer D."/>
            <person name="Andreopoulos W."/>
            <person name="Pangilinan J."/>
            <person name="LaButti K."/>
            <person name="Riley R."/>
            <person name="Lipzen A."/>
            <person name="Clum A."/>
            <person name="Drula E."/>
            <person name="Henrissat B."/>
            <person name="Kohler A."/>
            <person name="Grigoriev I.V."/>
            <person name="Martin F.M."/>
            <person name="Hacquard S."/>
        </authorList>
    </citation>
    <scope>NUCLEOTIDE SEQUENCE [LARGE SCALE GENOMIC DNA]</scope>
    <source>
        <strain evidence="3 4">MPI-CAGE-CH-0241</strain>
    </source>
</reference>
<dbReference type="EMBL" id="JAGPYM010000007">
    <property type="protein sequence ID" value="KAH6892629.1"/>
    <property type="molecule type" value="Genomic_DNA"/>
</dbReference>
<dbReference type="GO" id="GO:0005634">
    <property type="term" value="C:nucleus"/>
    <property type="evidence" value="ECO:0007669"/>
    <property type="project" value="UniProtKB-SubCell"/>
</dbReference>
<keyword evidence="4" id="KW-1185">Reference proteome</keyword>
<dbReference type="Proteomes" id="UP000777438">
    <property type="component" value="Unassembled WGS sequence"/>
</dbReference>
<dbReference type="PANTHER" id="PTHR37534:SF46">
    <property type="entry name" value="ZN(II)2CYS6 TRANSCRIPTION FACTOR (EUROFUNG)"/>
    <property type="match status" value="1"/>
</dbReference>
<protein>
    <submittedName>
        <fullName evidence="3">Fungal-specific transcription factor domain-containing protein</fullName>
    </submittedName>
</protein>
<dbReference type="Pfam" id="PF11951">
    <property type="entry name" value="Fungal_trans_2"/>
    <property type="match status" value="1"/>
</dbReference>